<sequence>MLFDVDGTLLDALENQRRVWHAWAAHYRLDPAVVYQTALQTRPLDTFAAMMPGADADQCLRLLHQLEDEDALIGTYGAFPGAVELLAALPRQRWALVTSNYAHRVRLRFQRTGLRLPEVIVDASMPAYGKPHPAPYLLAAERLGVAPGGCLVIEDTASGVQAGVAAGMTVWAVNTPVPPPGCHRHYRSLQAAADDIRNHVA</sequence>
<accession>A0A919Q276</accession>
<dbReference type="Gene3D" id="3.40.50.1000">
    <property type="entry name" value="HAD superfamily/HAD-like"/>
    <property type="match status" value="1"/>
</dbReference>
<reference evidence="1" key="1">
    <citation type="submission" date="2021-01" db="EMBL/GenBank/DDBJ databases">
        <title>Whole genome shotgun sequence of Dactylosporangium siamense NBRC 106093.</title>
        <authorList>
            <person name="Komaki H."/>
            <person name="Tamura T."/>
        </authorList>
    </citation>
    <scope>NUCLEOTIDE SEQUENCE</scope>
    <source>
        <strain evidence="1">NBRC 106093</strain>
    </source>
</reference>
<keyword evidence="2" id="KW-1185">Reference proteome</keyword>
<dbReference type="PANTHER" id="PTHR43481:SF4">
    <property type="entry name" value="GLYCEROL-1-PHOSPHATE PHOSPHOHYDROLASE 1-RELATED"/>
    <property type="match status" value="1"/>
</dbReference>
<dbReference type="EMBL" id="BONQ01000182">
    <property type="protein sequence ID" value="GIG52520.1"/>
    <property type="molecule type" value="Genomic_DNA"/>
</dbReference>
<organism evidence="1 2">
    <name type="scientific">Dactylosporangium siamense</name>
    <dbReference type="NCBI Taxonomy" id="685454"/>
    <lineage>
        <taxon>Bacteria</taxon>
        <taxon>Bacillati</taxon>
        <taxon>Actinomycetota</taxon>
        <taxon>Actinomycetes</taxon>
        <taxon>Micromonosporales</taxon>
        <taxon>Micromonosporaceae</taxon>
        <taxon>Dactylosporangium</taxon>
    </lineage>
</organism>
<dbReference type="RefSeq" id="WP_203854104.1">
    <property type="nucleotide sequence ID" value="NZ_BAAAVW010000039.1"/>
</dbReference>
<dbReference type="SFLD" id="SFLDG01129">
    <property type="entry name" value="C1.5:_HAD__Beta-PGM__Phosphata"/>
    <property type="match status" value="1"/>
</dbReference>
<dbReference type="Pfam" id="PF00702">
    <property type="entry name" value="Hydrolase"/>
    <property type="match status" value="1"/>
</dbReference>
<dbReference type="AlphaFoldDB" id="A0A919Q276"/>
<dbReference type="GO" id="GO:0050308">
    <property type="term" value="F:sugar-phosphatase activity"/>
    <property type="evidence" value="ECO:0007669"/>
    <property type="project" value="TreeGrafter"/>
</dbReference>
<protein>
    <submittedName>
        <fullName evidence="1">Phosphatase</fullName>
    </submittedName>
</protein>
<dbReference type="SFLD" id="SFLDS00003">
    <property type="entry name" value="Haloacid_Dehalogenase"/>
    <property type="match status" value="1"/>
</dbReference>
<evidence type="ECO:0000313" key="1">
    <source>
        <dbReference type="EMBL" id="GIG52520.1"/>
    </source>
</evidence>
<gene>
    <name evidence="1" type="ORF">Dsi01nite_105610</name>
</gene>
<dbReference type="InterPro" id="IPR006439">
    <property type="entry name" value="HAD-SF_hydro_IA"/>
</dbReference>
<dbReference type="InterPro" id="IPR036412">
    <property type="entry name" value="HAD-like_sf"/>
</dbReference>
<evidence type="ECO:0000313" key="2">
    <source>
        <dbReference type="Proteomes" id="UP000660611"/>
    </source>
</evidence>
<comment type="caution">
    <text evidence="1">The sequence shown here is derived from an EMBL/GenBank/DDBJ whole genome shotgun (WGS) entry which is preliminary data.</text>
</comment>
<dbReference type="NCBIfam" id="TIGR01549">
    <property type="entry name" value="HAD-SF-IA-v1"/>
    <property type="match status" value="1"/>
</dbReference>
<dbReference type="NCBIfam" id="TIGR01509">
    <property type="entry name" value="HAD-SF-IA-v3"/>
    <property type="match status" value="1"/>
</dbReference>
<dbReference type="InterPro" id="IPR023198">
    <property type="entry name" value="PGP-like_dom2"/>
</dbReference>
<name>A0A919Q276_9ACTN</name>
<dbReference type="SUPFAM" id="SSF56784">
    <property type="entry name" value="HAD-like"/>
    <property type="match status" value="1"/>
</dbReference>
<proteinExistence type="predicted"/>
<dbReference type="PANTHER" id="PTHR43481">
    <property type="entry name" value="FRUCTOSE-1-PHOSPHATE PHOSPHATASE"/>
    <property type="match status" value="1"/>
</dbReference>
<dbReference type="Proteomes" id="UP000660611">
    <property type="component" value="Unassembled WGS sequence"/>
</dbReference>
<dbReference type="InterPro" id="IPR051806">
    <property type="entry name" value="HAD-like_SPP"/>
</dbReference>
<dbReference type="InterPro" id="IPR023214">
    <property type="entry name" value="HAD_sf"/>
</dbReference>
<dbReference type="Gene3D" id="1.10.150.240">
    <property type="entry name" value="Putative phosphatase, domain 2"/>
    <property type="match status" value="1"/>
</dbReference>